<comment type="subcellular location">
    <subcellularLocation>
        <location evidence="1">Membrane</location>
        <topology evidence="1">Multi-pass membrane protein</topology>
    </subcellularLocation>
</comment>
<feature type="transmembrane region" description="Helical" evidence="5">
    <location>
        <begin position="247"/>
        <end position="271"/>
    </location>
</feature>
<feature type="transmembrane region" description="Helical" evidence="5">
    <location>
        <begin position="148"/>
        <end position="168"/>
    </location>
</feature>
<name>A0ABN3PPG7_9MICO</name>
<feature type="transmembrane region" description="Helical" evidence="5">
    <location>
        <begin position="99"/>
        <end position="118"/>
    </location>
</feature>
<comment type="caution">
    <text evidence="7">The sequence shown here is derived from an EMBL/GenBank/DDBJ whole genome shotgun (WGS) entry which is preliminary data.</text>
</comment>
<feature type="transmembrane region" description="Helical" evidence="5">
    <location>
        <begin position="47"/>
        <end position="63"/>
    </location>
</feature>
<evidence type="ECO:0000256" key="5">
    <source>
        <dbReference type="SAM" id="Phobius"/>
    </source>
</evidence>
<reference evidence="7 8" key="1">
    <citation type="journal article" date="2019" name="Int. J. Syst. Evol. Microbiol.">
        <title>The Global Catalogue of Microorganisms (GCM) 10K type strain sequencing project: providing services to taxonomists for standard genome sequencing and annotation.</title>
        <authorList>
            <consortium name="The Broad Institute Genomics Platform"/>
            <consortium name="The Broad Institute Genome Sequencing Center for Infectious Disease"/>
            <person name="Wu L."/>
            <person name="Ma J."/>
        </authorList>
    </citation>
    <scope>NUCLEOTIDE SEQUENCE [LARGE SCALE GENOMIC DNA]</scope>
    <source>
        <strain evidence="7 8">JCM 16365</strain>
    </source>
</reference>
<evidence type="ECO:0000256" key="2">
    <source>
        <dbReference type="ARBA" id="ARBA00022692"/>
    </source>
</evidence>
<evidence type="ECO:0000313" key="8">
    <source>
        <dbReference type="Proteomes" id="UP001500274"/>
    </source>
</evidence>
<dbReference type="Pfam" id="PF13515">
    <property type="entry name" value="FUSC_2"/>
    <property type="match status" value="1"/>
</dbReference>
<proteinExistence type="predicted"/>
<evidence type="ECO:0000256" key="3">
    <source>
        <dbReference type="ARBA" id="ARBA00022989"/>
    </source>
</evidence>
<feature type="transmembrane region" description="Helical" evidence="5">
    <location>
        <begin position="125"/>
        <end position="142"/>
    </location>
</feature>
<feature type="transmembrane region" description="Helical" evidence="5">
    <location>
        <begin position="188"/>
        <end position="208"/>
    </location>
</feature>
<dbReference type="InterPro" id="IPR049453">
    <property type="entry name" value="Memb_transporter_dom"/>
</dbReference>
<evidence type="ECO:0000256" key="4">
    <source>
        <dbReference type="ARBA" id="ARBA00023136"/>
    </source>
</evidence>
<dbReference type="Proteomes" id="UP001500274">
    <property type="component" value="Unassembled WGS sequence"/>
</dbReference>
<evidence type="ECO:0000313" key="7">
    <source>
        <dbReference type="EMBL" id="GAA2588871.1"/>
    </source>
</evidence>
<evidence type="ECO:0000259" key="6">
    <source>
        <dbReference type="Pfam" id="PF13515"/>
    </source>
</evidence>
<organism evidence="7 8">
    <name type="scientific">Microbacterium binotii</name>
    <dbReference type="NCBI Taxonomy" id="462710"/>
    <lineage>
        <taxon>Bacteria</taxon>
        <taxon>Bacillati</taxon>
        <taxon>Actinomycetota</taxon>
        <taxon>Actinomycetes</taxon>
        <taxon>Micrococcales</taxon>
        <taxon>Microbacteriaceae</taxon>
        <taxon>Microbacterium</taxon>
    </lineage>
</organism>
<feature type="transmembrane region" description="Helical" evidence="5">
    <location>
        <begin position="314"/>
        <end position="334"/>
    </location>
</feature>
<dbReference type="EMBL" id="BAAARI010000036">
    <property type="protein sequence ID" value="GAA2588871.1"/>
    <property type="molecule type" value="Genomic_DNA"/>
</dbReference>
<feature type="transmembrane region" description="Helical" evidence="5">
    <location>
        <begin position="283"/>
        <end position="302"/>
    </location>
</feature>
<protein>
    <submittedName>
        <fullName evidence="7">FUSC family protein</fullName>
    </submittedName>
</protein>
<feature type="domain" description="Integral membrane bound transporter" evidence="6">
    <location>
        <begin position="202"/>
        <end position="326"/>
    </location>
</feature>
<keyword evidence="4 5" id="KW-0472">Membrane</keyword>
<accession>A0ABN3PPG7</accession>
<feature type="transmembrane region" description="Helical" evidence="5">
    <location>
        <begin position="21"/>
        <end position="41"/>
    </location>
</feature>
<keyword evidence="8" id="KW-1185">Reference proteome</keyword>
<keyword evidence="3 5" id="KW-1133">Transmembrane helix</keyword>
<evidence type="ECO:0000256" key="1">
    <source>
        <dbReference type="ARBA" id="ARBA00004141"/>
    </source>
</evidence>
<sequence>MRERMREAGVRFVSLAPHQGAHRVALRVAVSVAVPLLVLWAIGRLDLSVYASFGAFASLYGRLDGYRDRVRMQLAAGGVQVTAMVLGTTLSVIDAPDAVRVVVVAALAAGVTLIAHAYRWHPPGALFAVFAAGACATLPATAHTLAEGALVGAASAGFAVAVTVLIAIARGGLMAPSAPKVRERRTVAAEMAVTVGVGSLFAGIVGLALVGTHWYWAMVAAVAALGGASTTARIVRGAQRLIGTCVGILLAAALLMVPLPPLAVLAIAIALQVCAELFVGRNYGLAMVFITPLALLMIELAVPVDPGLLLRDRVVDTLLGVAVGTAVAVVSAAVRRRRARA</sequence>
<keyword evidence="2 5" id="KW-0812">Transmembrane</keyword>
<gene>
    <name evidence="7" type="ORF">GCM10009862_29080</name>
</gene>
<feature type="transmembrane region" description="Helical" evidence="5">
    <location>
        <begin position="75"/>
        <end position="93"/>
    </location>
</feature>
<dbReference type="RefSeq" id="WP_344230702.1">
    <property type="nucleotide sequence ID" value="NZ_BAAARI010000036.1"/>
</dbReference>